<dbReference type="EMBL" id="JAVKPH010000040">
    <property type="protein sequence ID" value="MDR5654962.1"/>
    <property type="molecule type" value="Genomic_DNA"/>
</dbReference>
<feature type="domain" description="L,D-TPase catalytic" evidence="10">
    <location>
        <begin position="70"/>
        <end position="207"/>
    </location>
</feature>
<keyword evidence="12" id="KW-1185">Reference proteome</keyword>
<sequence length="231" mass="25023">MQRRDLLLGAGALALTGCIEAPAQGLPPDVAARYAARVDGGFTVHAVPAAHLPPRNRRVTVAYTGPERPGTIVVDPHARFLYLVTGPQRAFRYGIAVGWEGRNFAGTAAIRRKAVWPSWTPTANMIRMHPEHYAPYARGLPGGPPNPLGARALYLYRGGRDTMYRIHGTQETSAIGHDTIAGCIRLFNQDIIDLYDRVPMGAPVKVRSMAESLRLEGRLAEGPDGILRAAG</sequence>
<dbReference type="PANTHER" id="PTHR30582:SF24">
    <property type="entry name" value="L,D-TRANSPEPTIDASE ERFK_SRFK-RELATED"/>
    <property type="match status" value="1"/>
</dbReference>
<gene>
    <name evidence="11" type="ORF">RGD00_20315</name>
</gene>
<evidence type="ECO:0000256" key="2">
    <source>
        <dbReference type="ARBA" id="ARBA00005992"/>
    </source>
</evidence>
<keyword evidence="11" id="KW-0012">Acyltransferase</keyword>
<dbReference type="InterPro" id="IPR005490">
    <property type="entry name" value="LD_TPept_cat_dom"/>
</dbReference>
<evidence type="ECO:0000256" key="1">
    <source>
        <dbReference type="ARBA" id="ARBA00004752"/>
    </source>
</evidence>
<evidence type="ECO:0000256" key="9">
    <source>
        <dbReference type="PROSITE-ProRule" id="PRU01373"/>
    </source>
</evidence>
<evidence type="ECO:0000256" key="4">
    <source>
        <dbReference type="ARBA" id="ARBA00022679"/>
    </source>
</evidence>
<comment type="similarity">
    <text evidence="2">Belongs to the YkuD family.</text>
</comment>
<reference evidence="11 12" key="1">
    <citation type="submission" date="2023-09" db="EMBL/GenBank/DDBJ databases">
        <title>Xinfangfangia sedmenti sp. nov., isolated the sedment.</title>
        <authorList>
            <person name="Xu L."/>
        </authorList>
    </citation>
    <scope>NUCLEOTIDE SEQUENCE [LARGE SCALE GENOMIC DNA]</scope>
    <source>
        <strain evidence="11 12">LG-4</strain>
    </source>
</reference>
<evidence type="ECO:0000256" key="7">
    <source>
        <dbReference type="ARBA" id="ARBA00022984"/>
    </source>
</evidence>
<evidence type="ECO:0000256" key="6">
    <source>
        <dbReference type="ARBA" id="ARBA00022960"/>
    </source>
</evidence>
<dbReference type="RefSeq" id="WP_310459082.1">
    <property type="nucleotide sequence ID" value="NZ_JAVKPH010000040.1"/>
</dbReference>
<organism evidence="11 12">
    <name type="scientific">Ruixingdingia sedimenti</name>
    <dbReference type="NCBI Taxonomy" id="3073604"/>
    <lineage>
        <taxon>Bacteria</taxon>
        <taxon>Pseudomonadati</taxon>
        <taxon>Pseudomonadota</taxon>
        <taxon>Alphaproteobacteria</taxon>
        <taxon>Rhodobacterales</taxon>
        <taxon>Paracoccaceae</taxon>
        <taxon>Ruixingdingia</taxon>
    </lineage>
</organism>
<dbReference type="InterPro" id="IPR050979">
    <property type="entry name" value="LD-transpeptidase"/>
</dbReference>
<keyword evidence="3" id="KW-0328">Glycosyltransferase</keyword>
<dbReference type="Proteomes" id="UP001247754">
    <property type="component" value="Unassembled WGS sequence"/>
</dbReference>
<evidence type="ECO:0000313" key="12">
    <source>
        <dbReference type="Proteomes" id="UP001247754"/>
    </source>
</evidence>
<evidence type="ECO:0000256" key="8">
    <source>
        <dbReference type="ARBA" id="ARBA00023316"/>
    </source>
</evidence>
<keyword evidence="7 9" id="KW-0573">Peptidoglycan synthesis</keyword>
<dbReference type="CDD" id="cd16913">
    <property type="entry name" value="YkuD_like"/>
    <property type="match status" value="1"/>
</dbReference>
<evidence type="ECO:0000256" key="3">
    <source>
        <dbReference type="ARBA" id="ARBA00022676"/>
    </source>
</evidence>
<comment type="caution">
    <text evidence="11">The sequence shown here is derived from an EMBL/GenBank/DDBJ whole genome shotgun (WGS) entry which is preliminary data.</text>
</comment>
<accession>A0ABU1FF07</accession>
<dbReference type="PROSITE" id="PS51257">
    <property type="entry name" value="PROKAR_LIPOPROTEIN"/>
    <property type="match status" value="1"/>
</dbReference>
<evidence type="ECO:0000313" key="11">
    <source>
        <dbReference type="EMBL" id="MDR5654962.1"/>
    </source>
</evidence>
<keyword evidence="6 9" id="KW-0133">Cell shape</keyword>
<protein>
    <submittedName>
        <fullName evidence="11">L,D-transpeptidase</fullName>
        <ecNumber evidence="11">2.3.2.-</ecNumber>
    </submittedName>
</protein>
<dbReference type="InterPro" id="IPR038063">
    <property type="entry name" value="Transpep_catalytic_dom"/>
</dbReference>
<evidence type="ECO:0000259" key="10">
    <source>
        <dbReference type="PROSITE" id="PS52029"/>
    </source>
</evidence>
<keyword evidence="4 11" id="KW-0808">Transferase</keyword>
<evidence type="ECO:0000256" key="5">
    <source>
        <dbReference type="ARBA" id="ARBA00022801"/>
    </source>
</evidence>
<dbReference type="SUPFAM" id="SSF141523">
    <property type="entry name" value="L,D-transpeptidase catalytic domain-like"/>
    <property type="match status" value="1"/>
</dbReference>
<dbReference type="Pfam" id="PF03734">
    <property type="entry name" value="YkuD"/>
    <property type="match status" value="1"/>
</dbReference>
<feature type="active site" description="Nucleophile" evidence="9">
    <location>
        <position position="183"/>
    </location>
</feature>
<proteinExistence type="inferred from homology"/>
<dbReference type="PANTHER" id="PTHR30582">
    <property type="entry name" value="L,D-TRANSPEPTIDASE"/>
    <property type="match status" value="1"/>
</dbReference>
<feature type="active site" description="Proton donor/acceptor" evidence="9">
    <location>
        <position position="167"/>
    </location>
</feature>
<keyword evidence="8 9" id="KW-0961">Cell wall biogenesis/degradation</keyword>
<keyword evidence="5" id="KW-0378">Hydrolase</keyword>
<dbReference type="EC" id="2.3.2.-" evidence="11"/>
<dbReference type="PROSITE" id="PS52029">
    <property type="entry name" value="LD_TPASE"/>
    <property type="match status" value="1"/>
</dbReference>
<comment type="pathway">
    <text evidence="1 9">Cell wall biogenesis; peptidoglycan biosynthesis.</text>
</comment>
<name>A0ABU1FF07_9RHOB</name>
<dbReference type="GO" id="GO:0016746">
    <property type="term" value="F:acyltransferase activity"/>
    <property type="evidence" value="ECO:0007669"/>
    <property type="project" value="UniProtKB-KW"/>
</dbReference>
<dbReference type="Gene3D" id="2.40.440.10">
    <property type="entry name" value="L,D-transpeptidase catalytic domain-like"/>
    <property type="match status" value="1"/>
</dbReference>